<gene>
    <name evidence="2" type="ORF">E2C01_097073</name>
</gene>
<comment type="caution">
    <text evidence="2">The sequence shown here is derived from an EMBL/GenBank/DDBJ whole genome shotgun (WGS) entry which is preliminary data.</text>
</comment>
<evidence type="ECO:0008006" key="4">
    <source>
        <dbReference type="Google" id="ProtNLM"/>
    </source>
</evidence>
<keyword evidence="1" id="KW-0732">Signal</keyword>
<feature type="signal peptide" evidence="1">
    <location>
        <begin position="1"/>
        <end position="27"/>
    </location>
</feature>
<reference evidence="2 3" key="1">
    <citation type="submission" date="2019-05" db="EMBL/GenBank/DDBJ databases">
        <title>Another draft genome of Portunus trituberculatus and its Hox gene families provides insights of decapod evolution.</title>
        <authorList>
            <person name="Jeong J.-H."/>
            <person name="Song I."/>
            <person name="Kim S."/>
            <person name="Choi T."/>
            <person name="Kim D."/>
            <person name="Ryu S."/>
            <person name="Kim W."/>
        </authorList>
    </citation>
    <scope>NUCLEOTIDE SEQUENCE [LARGE SCALE GENOMIC DNA]</scope>
    <source>
        <tissue evidence="2">Muscle</tissue>
    </source>
</reference>
<feature type="chain" id="PRO_5022743640" description="Secreted protein" evidence="1">
    <location>
        <begin position="28"/>
        <end position="64"/>
    </location>
</feature>
<evidence type="ECO:0000313" key="3">
    <source>
        <dbReference type="Proteomes" id="UP000324222"/>
    </source>
</evidence>
<sequence>MANSSRFSRVNFLVLLLLLHSIIKSFPASPSYFICFSVRTTISASPSAASRRPSLANFEAQVSC</sequence>
<evidence type="ECO:0000313" key="2">
    <source>
        <dbReference type="EMBL" id="MPD01541.1"/>
    </source>
</evidence>
<dbReference type="Proteomes" id="UP000324222">
    <property type="component" value="Unassembled WGS sequence"/>
</dbReference>
<organism evidence="2 3">
    <name type="scientific">Portunus trituberculatus</name>
    <name type="common">Swimming crab</name>
    <name type="synonym">Neptunus trituberculatus</name>
    <dbReference type="NCBI Taxonomy" id="210409"/>
    <lineage>
        <taxon>Eukaryota</taxon>
        <taxon>Metazoa</taxon>
        <taxon>Ecdysozoa</taxon>
        <taxon>Arthropoda</taxon>
        <taxon>Crustacea</taxon>
        <taxon>Multicrustacea</taxon>
        <taxon>Malacostraca</taxon>
        <taxon>Eumalacostraca</taxon>
        <taxon>Eucarida</taxon>
        <taxon>Decapoda</taxon>
        <taxon>Pleocyemata</taxon>
        <taxon>Brachyura</taxon>
        <taxon>Eubrachyura</taxon>
        <taxon>Portunoidea</taxon>
        <taxon>Portunidae</taxon>
        <taxon>Portuninae</taxon>
        <taxon>Portunus</taxon>
    </lineage>
</organism>
<proteinExistence type="predicted"/>
<dbReference type="EMBL" id="VSRR010127580">
    <property type="protein sequence ID" value="MPD01541.1"/>
    <property type="molecule type" value="Genomic_DNA"/>
</dbReference>
<evidence type="ECO:0000256" key="1">
    <source>
        <dbReference type="SAM" id="SignalP"/>
    </source>
</evidence>
<dbReference type="AlphaFoldDB" id="A0A5B7JXC6"/>
<keyword evidence="3" id="KW-1185">Reference proteome</keyword>
<accession>A0A5B7JXC6</accession>
<protein>
    <recommendedName>
        <fullName evidence="4">Secreted protein</fullName>
    </recommendedName>
</protein>
<name>A0A5B7JXC6_PORTR</name>